<dbReference type="AlphaFoldDB" id="A0A238WG91"/>
<accession>A0A238WG91</accession>
<evidence type="ECO:0000313" key="3">
    <source>
        <dbReference type="Proteomes" id="UP000198379"/>
    </source>
</evidence>
<keyword evidence="1" id="KW-0812">Transmembrane</keyword>
<keyword evidence="1" id="KW-0472">Membrane</keyword>
<evidence type="ECO:0000256" key="1">
    <source>
        <dbReference type="SAM" id="Phobius"/>
    </source>
</evidence>
<keyword evidence="3" id="KW-1185">Reference proteome</keyword>
<name>A0A238WG91_9FLAO</name>
<organism evidence="2 3">
    <name type="scientific">Dokdonia pacifica</name>
    <dbReference type="NCBI Taxonomy" id="1627892"/>
    <lineage>
        <taxon>Bacteria</taxon>
        <taxon>Pseudomonadati</taxon>
        <taxon>Bacteroidota</taxon>
        <taxon>Flavobacteriia</taxon>
        <taxon>Flavobacteriales</taxon>
        <taxon>Flavobacteriaceae</taxon>
        <taxon>Dokdonia</taxon>
    </lineage>
</organism>
<dbReference type="RefSeq" id="WP_089370335.1">
    <property type="nucleotide sequence ID" value="NZ_BMEP01000003.1"/>
</dbReference>
<dbReference type="Proteomes" id="UP000198379">
    <property type="component" value="Unassembled WGS sequence"/>
</dbReference>
<keyword evidence="1" id="KW-1133">Transmembrane helix</keyword>
<gene>
    <name evidence="2" type="ORF">SAMN06265376_1011040</name>
</gene>
<sequence length="337" mass="37781">MSASQPASSADQEMDLTDVFALFQRIFYKCLALCFKAIHFIFKFWWIILLLIIGGAALGYFTKGKPKYESTLILKTNFNSQPYVYNAIKQFDDNLSENDAGFIKAAGLDINNLGVTGLEITPIIDVVSLIGGDSKISDRALSTVIKELDVSDDTEIFATDRFYSNYKYHTLTIGTSDEKGKEDISKVIAYINSQPFIKKVSEEGVKNMIDRIAKSDLTLEQTDLMINSYVKNSDVTNEVQSDELSFFNNQNNLNLNGVLAFKSTLITEIEALKNDLVTSSEAAVIVSDIQVNKTASLKDKKEVLYPILFVFLFLFFAGVRFTYLSLKKELQAKNLLD</sequence>
<protein>
    <recommendedName>
        <fullName evidence="4">Chain length determinant protein</fullName>
    </recommendedName>
</protein>
<dbReference type="OrthoDB" id="1425181at2"/>
<evidence type="ECO:0000313" key="2">
    <source>
        <dbReference type="EMBL" id="SNR45458.1"/>
    </source>
</evidence>
<reference evidence="2 3" key="1">
    <citation type="submission" date="2017-06" db="EMBL/GenBank/DDBJ databases">
        <authorList>
            <person name="Kim H.J."/>
            <person name="Triplett B.A."/>
        </authorList>
    </citation>
    <scope>NUCLEOTIDE SEQUENCE [LARGE SCALE GENOMIC DNA]</scope>
    <source>
        <strain evidence="2 3">DSM 25597</strain>
    </source>
</reference>
<dbReference type="EMBL" id="FZNY01000001">
    <property type="protein sequence ID" value="SNR45458.1"/>
    <property type="molecule type" value="Genomic_DNA"/>
</dbReference>
<proteinExistence type="predicted"/>
<evidence type="ECO:0008006" key="4">
    <source>
        <dbReference type="Google" id="ProtNLM"/>
    </source>
</evidence>
<feature type="transmembrane region" description="Helical" evidence="1">
    <location>
        <begin position="303"/>
        <end position="323"/>
    </location>
</feature>
<feature type="transmembrane region" description="Helical" evidence="1">
    <location>
        <begin position="44"/>
        <end position="62"/>
    </location>
</feature>